<dbReference type="InterPro" id="IPR013087">
    <property type="entry name" value="Znf_C2H2_type"/>
</dbReference>
<feature type="region of interest" description="Disordered" evidence="1">
    <location>
        <begin position="255"/>
        <end position="295"/>
    </location>
</feature>
<organism evidence="3 4">
    <name type="scientific">Coniochaeta pulveracea</name>
    <dbReference type="NCBI Taxonomy" id="177199"/>
    <lineage>
        <taxon>Eukaryota</taxon>
        <taxon>Fungi</taxon>
        <taxon>Dikarya</taxon>
        <taxon>Ascomycota</taxon>
        <taxon>Pezizomycotina</taxon>
        <taxon>Sordariomycetes</taxon>
        <taxon>Sordariomycetidae</taxon>
        <taxon>Coniochaetales</taxon>
        <taxon>Coniochaetaceae</taxon>
        <taxon>Coniochaeta</taxon>
    </lineage>
</organism>
<dbReference type="InterPro" id="IPR022190">
    <property type="entry name" value="DUF3716"/>
</dbReference>
<feature type="region of interest" description="Disordered" evidence="1">
    <location>
        <begin position="1"/>
        <end position="57"/>
    </location>
</feature>
<feature type="domain" description="C2H2-type" evidence="2">
    <location>
        <begin position="181"/>
        <end position="206"/>
    </location>
</feature>
<comment type="caution">
    <text evidence="3">The sequence shown here is derived from an EMBL/GenBank/DDBJ whole genome shotgun (WGS) entry which is preliminary data.</text>
</comment>
<feature type="compositionally biased region" description="Polar residues" evidence="1">
    <location>
        <begin position="441"/>
        <end position="462"/>
    </location>
</feature>
<dbReference type="SMART" id="SM00355">
    <property type="entry name" value="ZnF_C2H2"/>
    <property type="match status" value="2"/>
</dbReference>
<reference evidence="3 4" key="1">
    <citation type="submission" date="2018-08" db="EMBL/GenBank/DDBJ databases">
        <title>Draft genome of the lignicolous fungus Coniochaeta pulveracea.</title>
        <authorList>
            <person name="Borstlap C.J."/>
            <person name="De Witt R.N."/>
            <person name="Botha A."/>
            <person name="Volschenk H."/>
        </authorList>
    </citation>
    <scope>NUCLEOTIDE SEQUENCE [LARGE SCALE GENOMIC DNA]</scope>
    <source>
        <strain evidence="3 4">CAB683</strain>
    </source>
</reference>
<feature type="compositionally biased region" description="Basic and acidic residues" evidence="1">
    <location>
        <begin position="271"/>
        <end position="285"/>
    </location>
</feature>
<feature type="region of interest" description="Disordered" evidence="1">
    <location>
        <begin position="632"/>
        <end position="655"/>
    </location>
</feature>
<feature type="region of interest" description="Disordered" evidence="1">
    <location>
        <begin position="431"/>
        <end position="465"/>
    </location>
</feature>
<feature type="compositionally biased region" description="Polar residues" evidence="1">
    <location>
        <begin position="261"/>
        <end position="270"/>
    </location>
</feature>
<dbReference type="AlphaFoldDB" id="A0A420YJZ5"/>
<name>A0A420YJZ5_9PEZI</name>
<feature type="region of interest" description="Disordered" evidence="1">
    <location>
        <begin position="71"/>
        <end position="135"/>
    </location>
</feature>
<proteinExistence type="predicted"/>
<feature type="region of interest" description="Disordered" evidence="1">
    <location>
        <begin position="669"/>
        <end position="717"/>
    </location>
</feature>
<dbReference type="OrthoDB" id="3545073at2759"/>
<evidence type="ECO:0000313" key="4">
    <source>
        <dbReference type="Proteomes" id="UP000275385"/>
    </source>
</evidence>
<sequence length="858" mass="93995">MGKTDHAPPSGGVGSRSVDAPAISSMQEVKPASGTLPNPPDANITETTRQASPLPATSDLVPHLLRGQSLLPSLRGVSEPTSHPTRNSSRNPHNKFIPSHSTGGASASCSDALNGQASNEQPLETRATRRTTNAIPIVEPRSLAFAPSGRPYRLWQDGEHSESTLGSLIPDGYQKSSSGQFPCPVVTCHFYTGSLRNLGNHFSRAHRAACLNDNLDGTFTKVGDYEGNERTHTLNGQRVAKPALVISQKALVASEECHSSGMPSSNTRTEAQGRDRASTGHDTPSRDGGISRTATSSHMLLDNRPYLTWTDSTGIRHDTKGVLIPKEYKLDDTVPDRSWICPLRTCRWTYRFLWELARHFKAAHGQCRFNDNGDGTLSIARTPVRIGEQLPAVVSVIPLDSTEAPMNYPQVPFYPTNNKKSGHAVWGMYRGPTATERDTPTSRTPVESGQTSRVSGLDTSAPVTGAGIKAEDVPNEVFECISPFVSKSIFNDEATPEEKSIKGILGILLGLPLLRQLNWNPDFKGPRLLRERREVIAIIVQVVGEESERECTGCRLNSVPSPWLGCIFLPLEATREAIPYKWSCANCQFLGRNVLTCSTARLSKQRLDRQGPGPPPTSAPVQAAVPAPAPVTTFARGNCSEQPSTRTERPLDDDDDVVLVRVRHLGPSQFQDGSAVARTTAQDKSPDKTDNMEETRVTQRTGTSSRPTPQAMRLPTLVHDGEEYVPLRDIEGYISREVNLQLAKQKADRPPNKKRRRKNSEAQANDESEENSSMCASEEGSSTTSKGDSSPSEGESSSEEESDDMKSFLEWKKFKRMSRREKKRATGGVKEKSRRKPTTKKARKADENSSKTKKNEKH</sequence>
<feature type="domain" description="C2H2-type" evidence="2">
    <location>
        <begin position="339"/>
        <end position="364"/>
    </location>
</feature>
<gene>
    <name evidence="3" type="ORF">DL546_001859</name>
</gene>
<dbReference type="STRING" id="177199.A0A420YJZ5"/>
<feature type="compositionally biased region" description="Polar residues" evidence="1">
    <location>
        <begin position="669"/>
        <end position="683"/>
    </location>
</feature>
<feature type="compositionally biased region" description="Basic and acidic residues" evidence="1">
    <location>
        <begin position="684"/>
        <end position="697"/>
    </location>
</feature>
<evidence type="ECO:0000259" key="2">
    <source>
        <dbReference type="SMART" id="SM00355"/>
    </source>
</evidence>
<dbReference type="Pfam" id="PF12511">
    <property type="entry name" value="DUF3716"/>
    <property type="match status" value="1"/>
</dbReference>
<feature type="compositionally biased region" description="Low complexity" evidence="1">
    <location>
        <begin position="777"/>
        <end position="795"/>
    </location>
</feature>
<feature type="compositionally biased region" description="Polar residues" evidence="1">
    <location>
        <begin position="698"/>
        <end position="708"/>
    </location>
</feature>
<dbReference type="Proteomes" id="UP000275385">
    <property type="component" value="Unassembled WGS sequence"/>
</dbReference>
<feature type="compositionally biased region" description="Polar residues" evidence="1">
    <location>
        <begin position="79"/>
        <end position="91"/>
    </location>
</feature>
<feature type="compositionally biased region" description="Basic residues" evidence="1">
    <location>
        <begin position="813"/>
        <end position="825"/>
    </location>
</feature>
<evidence type="ECO:0000313" key="3">
    <source>
        <dbReference type="EMBL" id="RKU48209.1"/>
    </source>
</evidence>
<keyword evidence="4" id="KW-1185">Reference proteome</keyword>
<protein>
    <recommendedName>
        <fullName evidence="2">C2H2-type domain-containing protein</fullName>
    </recommendedName>
</protein>
<dbReference type="EMBL" id="QVQW01000005">
    <property type="protein sequence ID" value="RKU48209.1"/>
    <property type="molecule type" value="Genomic_DNA"/>
</dbReference>
<feature type="compositionally biased region" description="Basic residues" evidence="1">
    <location>
        <begin position="832"/>
        <end position="843"/>
    </location>
</feature>
<feature type="compositionally biased region" description="Polar residues" evidence="1">
    <location>
        <begin position="99"/>
        <end position="122"/>
    </location>
</feature>
<accession>A0A420YJZ5</accession>
<feature type="region of interest" description="Disordered" evidence="1">
    <location>
        <begin position="741"/>
        <end position="858"/>
    </location>
</feature>
<evidence type="ECO:0000256" key="1">
    <source>
        <dbReference type="SAM" id="MobiDB-lite"/>
    </source>
</evidence>